<evidence type="ECO:0000256" key="2">
    <source>
        <dbReference type="HAMAP-Rule" id="MF_00984"/>
    </source>
</evidence>
<evidence type="ECO:0000256" key="1">
    <source>
        <dbReference type="ARBA" id="ARBA00023125"/>
    </source>
</evidence>
<feature type="compositionally biased region" description="Polar residues" evidence="4">
    <location>
        <begin position="115"/>
        <end position="147"/>
    </location>
</feature>
<dbReference type="PROSITE" id="PS50935">
    <property type="entry name" value="SSB"/>
    <property type="match status" value="1"/>
</dbReference>
<gene>
    <name evidence="5" type="primary">ssb</name>
    <name evidence="5" type="ORF">GXP67_24020</name>
</gene>
<dbReference type="GO" id="GO:0009295">
    <property type="term" value="C:nucleoid"/>
    <property type="evidence" value="ECO:0007669"/>
    <property type="project" value="TreeGrafter"/>
</dbReference>
<dbReference type="InterPro" id="IPR011344">
    <property type="entry name" value="ssDNA-bd"/>
</dbReference>
<sequence>MASYNKITIIGNLGRDPEVRSISADRKVADFSVAVTDAYTDKTGQRQEKTEWFRVSFWNQKADVVEKYLKKGNPVYIEGRLSVRTYTDKDGKERYSLEVLGTELTLLGGRPSDEGGTNYNSSSSGQASNTFASSTKQVAPPLQTSDDSGGDDLPF</sequence>
<evidence type="ECO:0000313" key="5">
    <source>
        <dbReference type="EMBL" id="QHT69491.1"/>
    </source>
</evidence>
<dbReference type="Pfam" id="PF00436">
    <property type="entry name" value="SSB"/>
    <property type="match status" value="1"/>
</dbReference>
<protein>
    <recommendedName>
        <fullName evidence="2 3">Single-stranded DNA-binding protein</fullName>
        <shortName evidence="2">SSB</shortName>
    </recommendedName>
</protein>
<evidence type="ECO:0000256" key="4">
    <source>
        <dbReference type="SAM" id="MobiDB-lite"/>
    </source>
</evidence>
<keyword evidence="6" id="KW-1185">Reference proteome</keyword>
<name>A0A6C0GN68_9BACT</name>
<dbReference type="Proteomes" id="UP000480178">
    <property type="component" value="Chromosome"/>
</dbReference>
<dbReference type="EMBL" id="CP048222">
    <property type="protein sequence ID" value="QHT69491.1"/>
    <property type="molecule type" value="Genomic_DNA"/>
</dbReference>
<dbReference type="HAMAP" id="MF_00984">
    <property type="entry name" value="SSB"/>
    <property type="match status" value="1"/>
</dbReference>
<comment type="subunit">
    <text evidence="2">Homotetramer.</text>
</comment>
<dbReference type="SUPFAM" id="SSF50249">
    <property type="entry name" value="Nucleic acid-binding proteins"/>
    <property type="match status" value="1"/>
</dbReference>
<dbReference type="CDD" id="cd04496">
    <property type="entry name" value="SSB_OBF"/>
    <property type="match status" value="1"/>
</dbReference>
<dbReference type="Gene3D" id="2.40.50.140">
    <property type="entry name" value="Nucleic acid-binding proteins"/>
    <property type="match status" value="1"/>
</dbReference>
<dbReference type="AlphaFoldDB" id="A0A6C0GN68"/>
<dbReference type="PANTHER" id="PTHR10302">
    <property type="entry name" value="SINGLE-STRANDED DNA-BINDING PROTEIN"/>
    <property type="match status" value="1"/>
</dbReference>
<dbReference type="KEGG" id="rhoz:GXP67_24020"/>
<dbReference type="PIRSF" id="PIRSF002070">
    <property type="entry name" value="SSB"/>
    <property type="match status" value="1"/>
</dbReference>
<reference evidence="5 6" key="1">
    <citation type="submission" date="2020-01" db="EMBL/GenBank/DDBJ databases">
        <authorList>
            <person name="Kim M.K."/>
        </authorList>
    </citation>
    <scope>NUCLEOTIDE SEQUENCE [LARGE SCALE GENOMIC DNA]</scope>
    <source>
        <strain evidence="5 6">172606-1</strain>
    </source>
</reference>
<dbReference type="InterPro" id="IPR012340">
    <property type="entry name" value="NA-bd_OB-fold"/>
</dbReference>
<dbReference type="InterPro" id="IPR000424">
    <property type="entry name" value="Primosome_PriB/ssb"/>
</dbReference>
<dbReference type="GO" id="GO:0003697">
    <property type="term" value="F:single-stranded DNA binding"/>
    <property type="evidence" value="ECO:0007669"/>
    <property type="project" value="UniProtKB-UniRule"/>
</dbReference>
<dbReference type="PANTHER" id="PTHR10302:SF0">
    <property type="entry name" value="SINGLE-STRANDED DNA-BINDING PROTEIN, MITOCHONDRIAL"/>
    <property type="match status" value="1"/>
</dbReference>
<comment type="caution">
    <text evidence="2">Lacks conserved residue(s) required for the propagation of feature annotation.</text>
</comment>
<feature type="region of interest" description="Disordered" evidence="4">
    <location>
        <begin position="106"/>
        <end position="155"/>
    </location>
</feature>
<accession>A0A6C0GN68</accession>
<evidence type="ECO:0000313" key="6">
    <source>
        <dbReference type="Proteomes" id="UP000480178"/>
    </source>
</evidence>
<organism evidence="5 6">
    <name type="scientific">Rhodocytophaga rosea</name>
    <dbReference type="NCBI Taxonomy" id="2704465"/>
    <lineage>
        <taxon>Bacteria</taxon>
        <taxon>Pseudomonadati</taxon>
        <taxon>Bacteroidota</taxon>
        <taxon>Cytophagia</taxon>
        <taxon>Cytophagales</taxon>
        <taxon>Rhodocytophagaceae</taxon>
        <taxon>Rhodocytophaga</taxon>
    </lineage>
</organism>
<dbReference type="GO" id="GO:0006260">
    <property type="term" value="P:DNA replication"/>
    <property type="evidence" value="ECO:0007669"/>
    <property type="project" value="InterPro"/>
</dbReference>
<dbReference type="RefSeq" id="WP_162445480.1">
    <property type="nucleotide sequence ID" value="NZ_CP048222.1"/>
</dbReference>
<dbReference type="NCBIfam" id="TIGR00621">
    <property type="entry name" value="ssb"/>
    <property type="match status" value="1"/>
</dbReference>
<keyword evidence="1 2" id="KW-0238">DNA-binding</keyword>
<evidence type="ECO:0000256" key="3">
    <source>
        <dbReference type="PIRNR" id="PIRNR002070"/>
    </source>
</evidence>
<proteinExistence type="inferred from homology"/>